<dbReference type="PANTHER" id="PTHR13869">
    <property type="entry name" value="MYELIN P0 RELATED"/>
    <property type="match status" value="1"/>
</dbReference>
<dbReference type="InterPro" id="IPR003599">
    <property type="entry name" value="Ig_sub"/>
</dbReference>
<evidence type="ECO:0000256" key="1">
    <source>
        <dbReference type="ARBA" id="ARBA00004479"/>
    </source>
</evidence>
<evidence type="ECO:0000256" key="5">
    <source>
        <dbReference type="ARBA" id="ARBA00023136"/>
    </source>
</evidence>
<feature type="transmembrane region" description="Helical" evidence="10">
    <location>
        <begin position="276"/>
        <end position="298"/>
    </location>
</feature>
<evidence type="ECO:0000256" key="3">
    <source>
        <dbReference type="ARBA" id="ARBA00022729"/>
    </source>
</evidence>
<dbReference type="InterPro" id="IPR013106">
    <property type="entry name" value="Ig_V-set"/>
</dbReference>
<keyword evidence="7" id="KW-0325">Glycoprotein</keyword>
<dbReference type="SMART" id="SM00406">
    <property type="entry name" value="IGv"/>
    <property type="match status" value="1"/>
</dbReference>
<dbReference type="InterPro" id="IPR000920">
    <property type="entry name" value="Myelin_P0-rel"/>
</dbReference>
<keyword evidence="5 10" id="KW-0472">Membrane</keyword>
<dbReference type="PRINTS" id="PR00213">
    <property type="entry name" value="MYELINP0"/>
</dbReference>
<keyword evidence="2 10" id="KW-0812">Transmembrane</keyword>
<evidence type="ECO:0000256" key="7">
    <source>
        <dbReference type="ARBA" id="ARBA00023180"/>
    </source>
</evidence>
<evidence type="ECO:0000256" key="8">
    <source>
        <dbReference type="ARBA" id="ARBA00023319"/>
    </source>
</evidence>
<keyword evidence="6" id="KW-1015">Disulfide bond</keyword>
<evidence type="ECO:0000256" key="10">
    <source>
        <dbReference type="SAM" id="Phobius"/>
    </source>
</evidence>
<keyword evidence="13" id="KW-1185">Reference proteome</keyword>
<evidence type="ECO:0000256" key="9">
    <source>
        <dbReference type="SAM" id="MobiDB-lite"/>
    </source>
</evidence>
<accession>A0A401S1Y2</accession>
<evidence type="ECO:0000313" key="13">
    <source>
        <dbReference type="Proteomes" id="UP000287033"/>
    </source>
</evidence>
<dbReference type="AlphaFoldDB" id="A0A401S1Y2"/>
<dbReference type="PANTHER" id="PTHR13869:SF24">
    <property type="entry name" value="BASEMENT MEMBRANE-SPECIFIC HEPARAN SULFATE PROTEOGLYCAN CORE PROTEIN-LIKE"/>
    <property type="match status" value="1"/>
</dbReference>
<gene>
    <name evidence="12" type="ORF">chiPu_0002814</name>
</gene>
<feature type="domain" description="Ig-like" evidence="11">
    <location>
        <begin position="144"/>
        <end position="264"/>
    </location>
</feature>
<dbReference type="OrthoDB" id="8831214at2759"/>
<dbReference type="EMBL" id="BEZZ01000056">
    <property type="protein sequence ID" value="GCC24413.1"/>
    <property type="molecule type" value="Genomic_DNA"/>
</dbReference>
<evidence type="ECO:0000256" key="2">
    <source>
        <dbReference type="ARBA" id="ARBA00022692"/>
    </source>
</evidence>
<evidence type="ECO:0000256" key="4">
    <source>
        <dbReference type="ARBA" id="ARBA00022989"/>
    </source>
</evidence>
<keyword evidence="4 10" id="KW-1133">Transmembrane helix</keyword>
<feature type="region of interest" description="Disordered" evidence="9">
    <location>
        <begin position="86"/>
        <end position="110"/>
    </location>
</feature>
<comment type="caution">
    <text evidence="12">The sequence shown here is derived from an EMBL/GenBank/DDBJ whole genome shotgun (WGS) entry which is preliminary data.</text>
</comment>
<reference evidence="12 13" key="1">
    <citation type="journal article" date="2018" name="Nat. Ecol. Evol.">
        <title>Shark genomes provide insights into elasmobranch evolution and the origin of vertebrates.</title>
        <authorList>
            <person name="Hara Y"/>
            <person name="Yamaguchi K"/>
            <person name="Onimaru K"/>
            <person name="Kadota M"/>
            <person name="Koyanagi M"/>
            <person name="Keeley SD"/>
            <person name="Tatsumi K"/>
            <person name="Tanaka K"/>
            <person name="Motone F"/>
            <person name="Kageyama Y"/>
            <person name="Nozu R"/>
            <person name="Adachi N"/>
            <person name="Nishimura O"/>
            <person name="Nakagawa R"/>
            <person name="Tanegashima C"/>
            <person name="Kiyatake I"/>
            <person name="Matsumoto R"/>
            <person name="Murakumo K"/>
            <person name="Nishida K"/>
            <person name="Terakita A"/>
            <person name="Kuratani S"/>
            <person name="Sato K"/>
            <person name="Hyodo S Kuraku.S."/>
        </authorList>
    </citation>
    <scope>NUCLEOTIDE SEQUENCE [LARGE SCALE GENOMIC DNA]</scope>
</reference>
<dbReference type="SMART" id="SM00409">
    <property type="entry name" value="IG"/>
    <property type="match status" value="1"/>
</dbReference>
<dbReference type="Gene3D" id="2.60.40.10">
    <property type="entry name" value="Immunoglobulins"/>
    <property type="match status" value="1"/>
</dbReference>
<dbReference type="Pfam" id="PF07686">
    <property type="entry name" value="V-set"/>
    <property type="match status" value="1"/>
</dbReference>
<dbReference type="STRING" id="137246.A0A401S1Y2"/>
<sequence length="313" mass="34995">MYRNYGSSTQMTLTTICKRWSEVQYSALPPGGARVRDGGSSPRRRLVAVHSHGRHRLVGPLDGAAAERPRFLRRVVLSPWRRGRWGRRGSPVSGSRRRGEGEGRWGPGLEVGGEVGYPHSEPVQELQGKAEVKSERRRWRKRLPGIIHPMSGFEIYAKSEMIVENGTDVRLSCTFKSNKVDQRTLSVYWSFKPGTGGKDQLILYYLAGQSKSQFPDRIAWDGNINKSDVSIIIKNIDFKDNGTYTCQVINPFDYSKTAAEILLSVVEQGSLPKHSIIAGAVIGAVVGLLLIIGIVYFIKRKKDGQRNAYIRDP</sequence>
<keyword evidence="8" id="KW-0393">Immunoglobulin domain</keyword>
<organism evidence="12 13">
    <name type="scientific">Chiloscyllium punctatum</name>
    <name type="common">Brownbanded bambooshark</name>
    <name type="synonym">Hemiscyllium punctatum</name>
    <dbReference type="NCBI Taxonomy" id="137246"/>
    <lineage>
        <taxon>Eukaryota</taxon>
        <taxon>Metazoa</taxon>
        <taxon>Chordata</taxon>
        <taxon>Craniata</taxon>
        <taxon>Vertebrata</taxon>
        <taxon>Chondrichthyes</taxon>
        <taxon>Elasmobranchii</taxon>
        <taxon>Galeomorphii</taxon>
        <taxon>Galeoidea</taxon>
        <taxon>Orectolobiformes</taxon>
        <taxon>Hemiscylliidae</taxon>
        <taxon>Chiloscyllium</taxon>
    </lineage>
</organism>
<dbReference type="SUPFAM" id="SSF48726">
    <property type="entry name" value="Immunoglobulin"/>
    <property type="match status" value="1"/>
</dbReference>
<dbReference type="InterPro" id="IPR013783">
    <property type="entry name" value="Ig-like_fold"/>
</dbReference>
<evidence type="ECO:0000259" key="11">
    <source>
        <dbReference type="PROSITE" id="PS50835"/>
    </source>
</evidence>
<dbReference type="InterPro" id="IPR036179">
    <property type="entry name" value="Ig-like_dom_sf"/>
</dbReference>
<name>A0A401S1Y2_CHIPU</name>
<proteinExistence type="predicted"/>
<dbReference type="InterPro" id="IPR007110">
    <property type="entry name" value="Ig-like_dom"/>
</dbReference>
<protein>
    <recommendedName>
        <fullName evidence="11">Ig-like domain-containing protein</fullName>
    </recommendedName>
</protein>
<dbReference type="PROSITE" id="PS50835">
    <property type="entry name" value="IG_LIKE"/>
    <property type="match status" value="1"/>
</dbReference>
<dbReference type="Proteomes" id="UP000287033">
    <property type="component" value="Unassembled WGS sequence"/>
</dbReference>
<dbReference type="GO" id="GO:0005886">
    <property type="term" value="C:plasma membrane"/>
    <property type="evidence" value="ECO:0007669"/>
    <property type="project" value="TreeGrafter"/>
</dbReference>
<keyword evidence="3" id="KW-0732">Signal</keyword>
<evidence type="ECO:0000313" key="12">
    <source>
        <dbReference type="EMBL" id="GCC24413.1"/>
    </source>
</evidence>
<comment type="subcellular location">
    <subcellularLocation>
        <location evidence="1">Membrane</location>
        <topology evidence="1">Single-pass type I membrane protein</topology>
    </subcellularLocation>
</comment>
<evidence type="ECO:0000256" key="6">
    <source>
        <dbReference type="ARBA" id="ARBA00023157"/>
    </source>
</evidence>